<evidence type="ECO:0000313" key="1">
    <source>
        <dbReference type="EMBL" id="KKM80632.1"/>
    </source>
</evidence>
<accession>A0A0F9NGV2</accession>
<dbReference type="EMBL" id="LAZR01008148">
    <property type="protein sequence ID" value="KKM80632.1"/>
    <property type="molecule type" value="Genomic_DNA"/>
</dbReference>
<comment type="caution">
    <text evidence="1">The sequence shown here is derived from an EMBL/GenBank/DDBJ whole genome shotgun (WGS) entry which is preliminary data.</text>
</comment>
<organism evidence="1">
    <name type="scientific">marine sediment metagenome</name>
    <dbReference type="NCBI Taxonomy" id="412755"/>
    <lineage>
        <taxon>unclassified sequences</taxon>
        <taxon>metagenomes</taxon>
        <taxon>ecological metagenomes</taxon>
    </lineage>
</organism>
<proteinExistence type="predicted"/>
<name>A0A0F9NGV2_9ZZZZ</name>
<gene>
    <name evidence="1" type="ORF">LCGC14_1337820</name>
</gene>
<dbReference type="AlphaFoldDB" id="A0A0F9NGV2"/>
<reference evidence="1" key="1">
    <citation type="journal article" date="2015" name="Nature">
        <title>Complex archaea that bridge the gap between prokaryotes and eukaryotes.</title>
        <authorList>
            <person name="Spang A."/>
            <person name="Saw J.H."/>
            <person name="Jorgensen S.L."/>
            <person name="Zaremba-Niedzwiedzka K."/>
            <person name="Martijn J."/>
            <person name="Lind A.E."/>
            <person name="van Eijk R."/>
            <person name="Schleper C."/>
            <person name="Guy L."/>
            <person name="Ettema T.J."/>
        </authorList>
    </citation>
    <scope>NUCLEOTIDE SEQUENCE</scope>
</reference>
<sequence length="65" mass="7822">MSLGGNSRIKTIFHRQERVLVQELLDCYKKQIRDVQKLDDDFKQSYRWTELNAKIEVLEKLLGKR</sequence>
<protein>
    <submittedName>
        <fullName evidence="1">Uncharacterized protein</fullName>
    </submittedName>
</protein>